<organism evidence="1 2">
    <name type="scientific">Rathayibacter rubneri</name>
    <dbReference type="NCBI Taxonomy" id="2950106"/>
    <lineage>
        <taxon>Bacteria</taxon>
        <taxon>Bacillati</taxon>
        <taxon>Actinomycetota</taxon>
        <taxon>Actinomycetes</taxon>
        <taxon>Micrococcales</taxon>
        <taxon>Microbacteriaceae</taxon>
        <taxon>Rathayibacter</taxon>
    </lineage>
</organism>
<evidence type="ECO:0000313" key="2">
    <source>
        <dbReference type="Proteomes" id="UP001155240"/>
    </source>
</evidence>
<reference evidence="1" key="1">
    <citation type="submission" date="2022-06" db="EMBL/GenBank/DDBJ databases">
        <title>Whole genome shotgun sequencing (WGS) of Rathayibacter sp. ZW T2_19, isolated from stored onions (Allium cepa).</title>
        <authorList>
            <person name="Stoll D.A."/>
            <person name="Huch M."/>
        </authorList>
    </citation>
    <scope>NUCLEOTIDE SEQUENCE</scope>
    <source>
        <strain evidence="1">ZW T2_19</strain>
    </source>
</reference>
<comment type="caution">
    <text evidence="1">The sequence shown here is derived from an EMBL/GenBank/DDBJ whole genome shotgun (WGS) entry which is preliminary data.</text>
</comment>
<proteinExistence type="predicted"/>
<dbReference type="AlphaFoldDB" id="A0A9X2DVS8"/>
<dbReference type="RefSeq" id="WP_251943577.1">
    <property type="nucleotide sequence ID" value="NZ_JAMRYM010000005.1"/>
</dbReference>
<gene>
    <name evidence="1" type="ORF">NB037_03170</name>
</gene>
<accession>A0A9X2DVS8</accession>
<evidence type="ECO:0000313" key="1">
    <source>
        <dbReference type="EMBL" id="MCM6761409.1"/>
    </source>
</evidence>
<dbReference type="Proteomes" id="UP001155240">
    <property type="component" value="Unassembled WGS sequence"/>
</dbReference>
<name>A0A9X2DVS8_9MICO</name>
<dbReference type="EMBL" id="JAMRYM010000005">
    <property type="protein sequence ID" value="MCM6761409.1"/>
    <property type="molecule type" value="Genomic_DNA"/>
</dbReference>
<keyword evidence="2" id="KW-1185">Reference proteome</keyword>
<sequence>MTTSQPELINPTALPCVNGCARRGTEKDDQPEILSALHGRFCDRCFHSTRAGLRLAPTLAGHIANLIGTPASSDESEISVQQEAPLPFNTSAFDDVNGIYEELVRFAGLFAVRLKVTKPPVALNAWRTPTGRVKGFTAGVSSWSAQRETAFIARWLDDHLEAIFSSAFTDEYVDVIDYFIGEARYFRSLDRKWPRQMTAAWSRMPHTDGVTCCWPRRIAIFPAETEGGTRTIRCDGCGHIWTEDEYSAAVLAYNEEQQILRRPGRVRDHLIRKYVTPLGAEAS</sequence>
<protein>
    <submittedName>
        <fullName evidence="1">Uncharacterized protein</fullName>
    </submittedName>
</protein>